<dbReference type="OrthoDB" id="10674655at2759"/>
<dbReference type="InParanoid" id="A0A2R5G819"/>
<dbReference type="Gene3D" id="3.30.420.10">
    <property type="entry name" value="Ribonuclease H-like superfamily/Ribonuclease H"/>
    <property type="match status" value="1"/>
</dbReference>
<evidence type="ECO:0000313" key="3">
    <source>
        <dbReference type="Proteomes" id="UP000241890"/>
    </source>
</evidence>
<dbReference type="InterPro" id="IPR036397">
    <property type="entry name" value="RNaseH_sf"/>
</dbReference>
<evidence type="ECO:0000256" key="1">
    <source>
        <dbReference type="SAM" id="MobiDB-lite"/>
    </source>
</evidence>
<dbReference type="EMBL" id="BEYU01000017">
    <property type="protein sequence ID" value="GBG25938.1"/>
    <property type="molecule type" value="Genomic_DNA"/>
</dbReference>
<protein>
    <submittedName>
        <fullName evidence="2">Uncharacterized protein</fullName>
    </submittedName>
</protein>
<proteinExistence type="predicted"/>
<dbReference type="AlphaFoldDB" id="A0A2R5G819"/>
<dbReference type="SUPFAM" id="SSF46689">
    <property type="entry name" value="Homeodomain-like"/>
    <property type="match status" value="1"/>
</dbReference>
<dbReference type="InterPro" id="IPR009057">
    <property type="entry name" value="Homeodomain-like_sf"/>
</dbReference>
<gene>
    <name evidence="2" type="ORF">FCC1311_021572</name>
</gene>
<dbReference type="GO" id="GO:0003676">
    <property type="term" value="F:nucleic acid binding"/>
    <property type="evidence" value="ECO:0007669"/>
    <property type="project" value="InterPro"/>
</dbReference>
<dbReference type="Proteomes" id="UP000241890">
    <property type="component" value="Unassembled WGS sequence"/>
</dbReference>
<reference evidence="2 3" key="1">
    <citation type="submission" date="2017-12" db="EMBL/GenBank/DDBJ databases">
        <title>Sequencing, de novo assembly and annotation of complete genome of a new Thraustochytrid species, strain FCC1311.</title>
        <authorList>
            <person name="Sedici K."/>
            <person name="Godart F."/>
            <person name="Aiese Cigliano R."/>
            <person name="Sanseverino W."/>
            <person name="Barakat M."/>
            <person name="Ortet P."/>
            <person name="Marechal E."/>
            <person name="Cagnac O."/>
            <person name="Amato A."/>
        </authorList>
    </citation>
    <scope>NUCLEOTIDE SEQUENCE [LARGE SCALE GENOMIC DNA]</scope>
</reference>
<keyword evidence="3" id="KW-1185">Reference proteome</keyword>
<feature type="region of interest" description="Disordered" evidence="1">
    <location>
        <begin position="34"/>
        <end position="56"/>
    </location>
</feature>
<sequence>MHGNFGLGQNEEALPSDADFFDDFAEKAADLVGSWDSVDDSPSPAPTSGRAKKRVTRRTYSEFEKELIVRADNEGGRPARLEVAQLMGMPARTADRVVALFKEHGREAFRDHRHDRYRHTGKNSKNSAELIKFLTEWVHLDAMLTHAQLRELINLEVFRRSCIDFGVKLENEEDKMNRPISKGTIERYFGLPQIRETYEARHIESDETIRHWFDGLVLSRKYVLDSAEAVNDNENCANRLHFARDLLTALEDPNSILIFLDEVPFHLRMKRPPGPQSGSINQGLQVSMAFQANMGLLGWRIHAQQFSAEEGTTGNAATDSKRGVAHNEEDFKLFVQQTLKNLLVRIDEFRGKDVYLIADCPFEYIRHVHDHESIKEIPAFEELSAALALSNNRVRLIQMAPNSPTLNLCEFFNRALRDRVNETLQNISADSVLSGAFFAGQDPNATLLESLLASTLRDLERTLLPYAPAYLVRMADVIKDIIALEGVLDMAKTYDALVA</sequence>
<name>A0A2R5G819_9STRA</name>
<comment type="caution">
    <text evidence="2">The sequence shown here is derived from an EMBL/GenBank/DDBJ whole genome shotgun (WGS) entry which is preliminary data.</text>
</comment>
<accession>A0A2R5G819</accession>
<evidence type="ECO:0000313" key="2">
    <source>
        <dbReference type="EMBL" id="GBG25938.1"/>
    </source>
</evidence>
<organism evidence="2 3">
    <name type="scientific">Hondaea fermentalgiana</name>
    <dbReference type="NCBI Taxonomy" id="2315210"/>
    <lineage>
        <taxon>Eukaryota</taxon>
        <taxon>Sar</taxon>
        <taxon>Stramenopiles</taxon>
        <taxon>Bigyra</taxon>
        <taxon>Labyrinthulomycetes</taxon>
        <taxon>Thraustochytrida</taxon>
        <taxon>Thraustochytriidae</taxon>
        <taxon>Hondaea</taxon>
    </lineage>
</organism>